<keyword evidence="1" id="KW-1133">Transmembrane helix</keyword>
<proteinExistence type="predicted"/>
<name>A0ABU5CKV4_9BACI</name>
<comment type="caution">
    <text evidence="2">The sequence shown here is derived from an EMBL/GenBank/DDBJ whole genome shotgun (WGS) entry which is preliminary data.</text>
</comment>
<evidence type="ECO:0008006" key="4">
    <source>
        <dbReference type="Google" id="ProtNLM"/>
    </source>
</evidence>
<gene>
    <name evidence="2" type="ORF">P5G51_017825</name>
</gene>
<organism evidence="2 3">
    <name type="scientific">Tigheibacillus jepli</name>
    <dbReference type="NCBI Taxonomy" id="3035914"/>
    <lineage>
        <taxon>Bacteria</taxon>
        <taxon>Bacillati</taxon>
        <taxon>Bacillota</taxon>
        <taxon>Bacilli</taxon>
        <taxon>Bacillales</taxon>
        <taxon>Bacillaceae</taxon>
        <taxon>Tigheibacillus</taxon>
    </lineage>
</organism>
<reference evidence="2 3" key="1">
    <citation type="submission" date="2023-10" db="EMBL/GenBank/DDBJ databases">
        <title>179-bfca-hs.</title>
        <authorList>
            <person name="Miliotis G."/>
            <person name="Sengupta P."/>
            <person name="Hameed A."/>
            <person name="Chuvochina M."/>
            <person name="Mcdonagh F."/>
            <person name="Simpson A.C."/>
            <person name="Singh N.K."/>
            <person name="Rekha P.D."/>
            <person name="Raman K."/>
            <person name="Hugenholtz P."/>
            <person name="Venkateswaran K."/>
        </authorList>
    </citation>
    <scope>NUCLEOTIDE SEQUENCE [LARGE SCALE GENOMIC DNA]</scope>
    <source>
        <strain evidence="2 3">179-BFC-A-HS</strain>
    </source>
</reference>
<feature type="transmembrane region" description="Helical" evidence="1">
    <location>
        <begin position="12"/>
        <end position="33"/>
    </location>
</feature>
<feature type="transmembrane region" description="Helical" evidence="1">
    <location>
        <begin position="91"/>
        <end position="109"/>
    </location>
</feature>
<protein>
    <recommendedName>
        <fullName evidence="4">DUF3784 domain-containing protein</fullName>
    </recommendedName>
</protein>
<dbReference type="RefSeq" id="WP_306067618.1">
    <property type="nucleotide sequence ID" value="NZ_JAROCA020000003.1"/>
</dbReference>
<sequence>MLTDITEKILSLGLLPNIIVFFLIGGMLVALGFKMWRNKKVLPLNSFEKEWSSVNEKKLSTRMAVTFIILGIVVCALPICFFWIGPIVGNVIAVVIIILVAFLILSFFLDKFGI</sequence>
<dbReference type="EMBL" id="JAROCA020000003">
    <property type="protein sequence ID" value="MDY0406950.1"/>
    <property type="molecule type" value="Genomic_DNA"/>
</dbReference>
<evidence type="ECO:0000256" key="1">
    <source>
        <dbReference type="SAM" id="Phobius"/>
    </source>
</evidence>
<keyword evidence="1" id="KW-0472">Membrane</keyword>
<evidence type="ECO:0000313" key="3">
    <source>
        <dbReference type="Proteomes" id="UP001228376"/>
    </source>
</evidence>
<keyword evidence="3" id="KW-1185">Reference proteome</keyword>
<dbReference type="Proteomes" id="UP001228376">
    <property type="component" value="Unassembled WGS sequence"/>
</dbReference>
<evidence type="ECO:0000313" key="2">
    <source>
        <dbReference type="EMBL" id="MDY0406950.1"/>
    </source>
</evidence>
<accession>A0ABU5CKV4</accession>
<feature type="transmembrane region" description="Helical" evidence="1">
    <location>
        <begin position="64"/>
        <end position="85"/>
    </location>
</feature>
<keyword evidence="1" id="KW-0812">Transmembrane</keyword>